<organism evidence="1">
    <name type="scientific">viral metagenome</name>
    <dbReference type="NCBI Taxonomy" id="1070528"/>
    <lineage>
        <taxon>unclassified sequences</taxon>
        <taxon>metagenomes</taxon>
        <taxon>organismal metagenomes</taxon>
    </lineage>
</organism>
<protein>
    <submittedName>
        <fullName evidence="1">Uncharacterized protein</fullName>
    </submittedName>
</protein>
<evidence type="ECO:0000313" key="1">
    <source>
        <dbReference type="EMBL" id="QJA54133.1"/>
    </source>
</evidence>
<proteinExistence type="predicted"/>
<dbReference type="AlphaFoldDB" id="A0A6H2A1S0"/>
<sequence length="210" mass="24601">MNTIWITREIIFEEPVSQKLFDVVRKETIIPFLDELIDSSVLLNWYTSLTATESGMCPHYRIYIRVKEEDESFIKDMFDSFIDAEGLSYNVVDPSPPVDIKDSDIWSIQAGSEAALRLLRLFPYVSGRYGSVWGIALLRELLIPIRYQEAMRLHFIANNIGGTDIDYLKWAGEMFAGYKRMTDSWYGKWGKFGRLCDWAVVWFKELKRRR</sequence>
<gene>
    <name evidence="1" type="ORF">TM448A04414_0001</name>
</gene>
<dbReference type="EMBL" id="MT144480">
    <property type="protein sequence ID" value="QJA54133.1"/>
    <property type="molecule type" value="Genomic_DNA"/>
</dbReference>
<name>A0A6H2A1S0_9ZZZZ</name>
<reference evidence="1" key="1">
    <citation type="submission" date="2020-03" db="EMBL/GenBank/DDBJ databases">
        <title>The deep terrestrial virosphere.</title>
        <authorList>
            <person name="Holmfeldt K."/>
            <person name="Nilsson E."/>
            <person name="Simone D."/>
            <person name="Lopez-Fernandez M."/>
            <person name="Wu X."/>
            <person name="de Brujin I."/>
            <person name="Lundin D."/>
            <person name="Andersson A."/>
            <person name="Bertilsson S."/>
            <person name="Dopson M."/>
        </authorList>
    </citation>
    <scope>NUCLEOTIDE SEQUENCE</scope>
    <source>
        <strain evidence="1">TM448A04414</strain>
    </source>
</reference>
<accession>A0A6H2A1S0</accession>